<keyword evidence="1" id="KW-1185">Reference proteome</keyword>
<gene>
    <name evidence="2" type="primary">LOC130504603</name>
</gene>
<dbReference type="GO" id="GO:0048367">
    <property type="term" value="P:shoot system development"/>
    <property type="evidence" value="ECO:0007669"/>
    <property type="project" value="InterPro"/>
</dbReference>
<name>A0A9W3CUC6_RAPSA</name>
<dbReference type="Proteomes" id="UP000504610">
    <property type="component" value="Unplaced"/>
</dbReference>
<protein>
    <submittedName>
        <fullName evidence="2">Uncharacterized protein LOC130504603</fullName>
    </submittedName>
</protein>
<dbReference type="AlphaFoldDB" id="A0A9W3CUC6"/>
<dbReference type="GO" id="GO:0048364">
    <property type="term" value="P:root development"/>
    <property type="evidence" value="ECO:0007669"/>
    <property type="project" value="InterPro"/>
</dbReference>
<dbReference type="GeneID" id="130504603"/>
<sequence length="165" mass="18255">LQKVTGGGGGDQLDVAVSGYARFRKNMRKETKKLLGSLKSIDGGTSSYDHDDEHLVAVIDAMRRVVSVSVVVLKSLLEFLSGRQSNIKSKLASVLKKKKKCNLEDATNELETLDFAIRGDSCSRDDLQEKLEEAEMSIGGFEKILEGLFRKLIRTRTSLLNIISH</sequence>
<dbReference type="KEGG" id="rsz:130504603"/>
<dbReference type="OrthoDB" id="1701699at2759"/>
<dbReference type="InterPro" id="IPR004320">
    <property type="entry name" value="BPS1_pln"/>
</dbReference>
<dbReference type="Pfam" id="PF03087">
    <property type="entry name" value="BPS1"/>
    <property type="match status" value="1"/>
</dbReference>
<reference evidence="2" key="1">
    <citation type="submission" date="2025-08" db="UniProtKB">
        <authorList>
            <consortium name="RefSeq"/>
        </authorList>
    </citation>
    <scope>IDENTIFICATION</scope>
    <source>
        <tissue evidence="2">Leaf</tissue>
    </source>
</reference>
<feature type="non-terminal residue" evidence="2">
    <location>
        <position position="1"/>
    </location>
</feature>
<accession>A0A9W3CUC6</accession>
<evidence type="ECO:0000313" key="1">
    <source>
        <dbReference type="Proteomes" id="UP000504610"/>
    </source>
</evidence>
<proteinExistence type="predicted"/>
<evidence type="ECO:0000313" key="2">
    <source>
        <dbReference type="RefSeq" id="XP_056855210.1"/>
    </source>
</evidence>
<dbReference type="PANTHER" id="PTHR33070">
    <property type="entry name" value="OS06G0725500 PROTEIN"/>
    <property type="match status" value="1"/>
</dbReference>
<dbReference type="PANTHER" id="PTHR33070:SF108">
    <property type="entry name" value="DOMAIN PROTEIN, PUTATIVE (DUF241)-RELATED"/>
    <property type="match status" value="1"/>
</dbReference>
<organism evidence="1 2">
    <name type="scientific">Raphanus sativus</name>
    <name type="common">Radish</name>
    <name type="synonym">Raphanus raphanistrum var. sativus</name>
    <dbReference type="NCBI Taxonomy" id="3726"/>
    <lineage>
        <taxon>Eukaryota</taxon>
        <taxon>Viridiplantae</taxon>
        <taxon>Streptophyta</taxon>
        <taxon>Embryophyta</taxon>
        <taxon>Tracheophyta</taxon>
        <taxon>Spermatophyta</taxon>
        <taxon>Magnoliopsida</taxon>
        <taxon>eudicotyledons</taxon>
        <taxon>Gunneridae</taxon>
        <taxon>Pentapetalae</taxon>
        <taxon>rosids</taxon>
        <taxon>malvids</taxon>
        <taxon>Brassicales</taxon>
        <taxon>Brassicaceae</taxon>
        <taxon>Brassiceae</taxon>
        <taxon>Raphanus</taxon>
    </lineage>
</organism>
<dbReference type="RefSeq" id="XP_056855210.1">
    <property type="nucleotide sequence ID" value="XM_056999230.1"/>
</dbReference>